<dbReference type="Proteomes" id="UP000250123">
    <property type="component" value="Chromosome SHEWBE"/>
</dbReference>
<sequence>MGVKTDSLSILKQMSDYQRIPSKAEALHLHDKQVTGQTKW</sequence>
<accession>A0A330LVD7</accession>
<evidence type="ECO:0000313" key="1">
    <source>
        <dbReference type="EMBL" id="SQH74209.1"/>
    </source>
</evidence>
<organism evidence="1 2">
    <name type="scientific">Shewanella benthica</name>
    <dbReference type="NCBI Taxonomy" id="43661"/>
    <lineage>
        <taxon>Bacteria</taxon>
        <taxon>Pseudomonadati</taxon>
        <taxon>Pseudomonadota</taxon>
        <taxon>Gammaproteobacteria</taxon>
        <taxon>Alteromonadales</taxon>
        <taxon>Shewanellaceae</taxon>
        <taxon>Shewanella</taxon>
    </lineage>
</organism>
<proteinExistence type="predicted"/>
<evidence type="ECO:0000313" key="2">
    <source>
        <dbReference type="Proteomes" id="UP000250123"/>
    </source>
</evidence>
<dbReference type="AlphaFoldDB" id="A0A330LVD7"/>
<dbReference type="EMBL" id="LS483452">
    <property type="protein sequence ID" value="SQH74209.1"/>
    <property type="molecule type" value="Genomic_DNA"/>
</dbReference>
<protein>
    <submittedName>
        <fullName evidence="1">Uncharacterized protein</fullName>
    </submittedName>
</protein>
<dbReference type="KEGG" id="sbk:SHEWBE_0213"/>
<gene>
    <name evidence="1" type="ORF">SHEWBE_0213</name>
</gene>
<name>A0A330LVD7_9GAMM</name>
<reference evidence="2" key="1">
    <citation type="submission" date="2018-06" db="EMBL/GenBank/DDBJ databases">
        <authorList>
            <person name="Cea G.-C."/>
            <person name="William W."/>
        </authorList>
    </citation>
    <scope>NUCLEOTIDE SEQUENCE [LARGE SCALE GENOMIC DNA]</scope>
    <source>
        <strain evidence="2">DB21MT-2</strain>
    </source>
</reference>